<dbReference type="CDD" id="cd06579">
    <property type="entry name" value="TM_PBP1_transp_AraH_like"/>
    <property type="match status" value="1"/>
</dbReference>
<dbReference type="GO" id="GO:0022857">
    <property type="term" value="F:transmembrane transporter activity"/>
    <property type="evidence" value="ECO:0007669"/>
    <property type="project" value="InterPro"/>
</dbReference>
<comment type="subcellular location">
    <subcellularLocation>
        <location evidence="1">Cell membrane</location>
        <topology evidence="1">Multi-pass membrane protein</topology>
    </subcellularLocation>
</comment>
<keyword evidence="8" id="KW-1185">Reference proteome</keyword>
<dbReference type="RefSeq" id="WP_146820084.1">
    <property type="nucleotide sequence ID" value="NZ_BJYK01000014.1"/>
</dbReference>
<sequence length="326" mass="33649">MTALAAPPKDKDRRTFTWPDIGIDWRRDIVYIGFVVVFIAFAILLGDEGFLSTANLLNILRQASIVAVIAVGMTFVIGCAEIDLSVGSVAGLASITTAMVISRYGLVAGIIAGVLVGLVVGAINGSLVAFVRIPSFLVTLAMLGVAVGIAQWVTDSAPQPILDSTYTSMFGSGTVGFLPGLVVWSAVAVAVGAVVLKKARFGRQVLATGANRTAAEYSGINTRAIKFRVMMISATAAAMAGMLYAGRLQSGRFQFGSGDEMNAIAAVILGGTALSGGRGSVIGSLFGALLMQLITNGLILAGLDPSQQQVVRGVIIVLAVALARNK</sequence>
<reference evidence="7 8" key="1">
    <citation type="submission" date="2019-07" db="EMBL/GenBank/DDBJ databases">
        <title>Whole genome shotgun sequence of Actinotalea fermentans NBRC 105374.</title>
        <authorList>
            <person name="Hosoyama A."/>
            <person name="Uohara A."/>
            <person name="Ohji S."/>
            <person name="Ichikawa N."/>
        </authorList>
    </citation>
    <scope>NUCLEOTIDE SEQUENCE [LARGE SCALE GENOMIC DNA]</scope>
    <source>
        <strain evidence="7 8">NBRC 105374</strain>
    </source>
</reference>
<feature type="transmembrane region" description="Helical" evidence="6">
    <location>
        <begin position="281"/>
        <end position="303"/>
    </location>
</feature>
<feature type="transmembrane region" description="Helical" evidence="6">
    <location>
        <begin position="104"/>
        <end position="123"/>
    </location>
</feature>
<dbReference type="PANTHER" id="PTHR32196">
    <property type="entry name" value="ABC TRANSPORTER PERMEASE PROTEIN YPHD-RELATED-RELATED"/>
    <property type="match status" value="1"/>
</dbReference>
<evidence type="ECO:0000313" key="7">
    <source>
        <dbReference type="EMBL" id="GEN81604.1"/>
    </source>
</evidence>
<evidence type="ECO:0000256" key="1">
    <source>
        <dbReference type="ARBA" id="ARBA00004651"/>
    </source>
</evidence>
<dbReference type="Proteomes" id="UP000321484">
    <property type="component" value="Unassembled WGS sequence"/>
</dbReference>
<organism evidence="7 8">
    <name type="scientific">Actinotalea fermentans</name>
    <dbReference type="NCBI Taxonomy" id="43671"/>
    <lineage>
        <taxon>Bacteria</taxon>
        <taxon>Bacillati</taxon>
        <taxon>Actinomycetota</taxon>
        <taxon>Actinomycetes</taxon>
        <taxon>Micrococcales</taxon>
        <taxon>Cellulomonadaceae</taxon>
        <taxon>Actinotalea</taxon>
    </lineage>
</organism>
<accession>A0A511Z2F2</accession>
<proteinExistence type="predicted"/>
<comment type="caution">
    <text evidence="7">The sequence shown here is derived from an EMBL/GenBank/DDBJ whole genome shotgun (WGS) entry which is preliminary data.</text>
</comment>
<evidence type="ECO:0000256" key="4">
    <source>
        <dbReference type="ARBA" id="ARBA00022989"/>
    </source>
</evidence>
<evidence type="ECO:0000256" key="5">
    <source>
        <dbReference type="ARBA" id="ARBA00023136"/>
    </source>
</evidence>
<dbReference type="GO" id="GO:0005886">
    <property type="term" value="C:plasma membrane"/>
    <property type="evidence" value="ECO:0007669"/>
    <property type="project" value="UniProtKB-SubCell"/>
</dbReference>
<keyword evidence="5 6" id="KW-0472">Membrane</keyword>
<evidence type="ECO:0000313" key="8">
    <source>
        <dbReference type="Proteomes" id="UP000321484"/>
    </source>
</evidence>
<dbReference type="InterPro" id="IPR001851">
    <property type="entry name" value="ABC_transp_permease"/>
</dbReference>
<protein>
    <submittedName>
        <fullName evidence="7">ABC transporter permease</fullName>
    </submittedName>
</protein>
<feature type="transmembrane region" description="Helical" evidence="6">
    <location>
        <begin position="227"/>
        <end position="245"/>
    </location>
</feature>
<keyword evidence="3 6" id="KW-0812">Transmembrane</keyword>
<feature type="transmembrane region" description="Helical" evidence="6">
    <location>
        <begin position="63"/>
        <end position="84"/>
    </location>
</feature>
<dbReference type="Pfam" id="PF02653">
    <property type="entry name" value="BPD_transp_2"/>
    <property type="match status" value="1"/>
</dbReference>
<keyword evidence="4 6" id="KW-1133">Transmembrane helix</keyword>
<name>A0A511Z2F2_9CELL</name>
<feature type="transmembrane region" description="Helical" evidence="6">
    <location>
        <begin position="29"/>
        <end position="51"/>
    </location>
</feature>
<gene>
    <name evidence="7" type="ORF">AFE02nite_33380</name>
</gene>
<keyword evidence="2" id="KW-1003">Cell membrane</keyword>
<evidence type="ECO:0000256" key="3">
    <source>
        <dbReference type="ARBA" id="ARBA00022692"/>
    </source>
</evidence>
<evidence type="ECO:0000256" key="2">
    <source>
        <dbReference type="ARBA" id="ARBA00022475"/>
    </source>
</evidence>
<dbReference type="AlphaFoldDB" id="A0A511Z2F2"/>
<dbReference type="EMBL" id="BJYK01000014">
    <property type="protein sequence ID" value="GEN81604.1"/>
    <property type="molecule type" value="Genomic_DNA"/>
</dbReference>
<dbReference type="PANTHER" id="PTHR32196:SF72">
    <property type="entry name" value="RIBOSE IMPORT PERMEASE PROTEIN RBSC"/>
    <property type="match status" value="1"/>
</dbReference>
<dbReference type="OrthoDB" id="9808136at2"/>
<feature type="transmembrane region" description="Helical" evidence="6">
    <location>
        <begin position="135"/>
        <end position="154"/>
    </location>
</feature>
<feature type="transmembrane region" description="Helical" evidence="6">
    <location>
        <begin position="174"/>
        <end position="196"/>
    </location>
</feature>
<evidence type="ECO:0000256" key="6">
    <source>
        <dbReference type="SAM" id="Phobius"/>
    </source>
</evidence>